<dbReference type="InterPro" id="IPR058099">
    <property type="entry name" value="T3SS_XAC0095_dom"/>
</dbReference>
<protein>
    <recommendedName>
        <fullName evidence="1">XAC0095-like domain-containing protein</fullName>
    </recommendedName>
</protein>
<feature type="domain" description="XAC0095-like" evidence="1">
    <location>
        <begin position="12"/>
        <end position="77"/>
    </location>
</feature>
<keyword evidence="3" id="KW-1185">Reference proteome</keyword>
<dbReference type="EMBL" id="JADIKE010000022">
    <property type="protein sequence ID" value="MBM7124071.1"/>
    <property type="molecule type" value="Genomic_DNA"/>
</dbReference>
<dbReference type="RefSeq" id="WP_204678987.1">
    <property type="nucleotide sequence ID" value="NZ_BSNR01000018.1"/>
</dbReference>
<dbReference type="Pfam" id="PF26642">
    <property type="entry name" value="XAC0095_dom"/>
    <property type="match status" value="1"/>
</dbReference>
<evidence type="ECO:0000313" key="3">
    <source>
        <dbReference type="Proteomes" id="UP001430149"/>
    </source>
</evidence>
<reference evidence="2" key="1">
    <citation type="submission" date="2020-10" db="EMBL/GenBank/DDBJ databases">
        <title>Phylogeny of dyella-like bacteria.</title>
        <authorList>
            <person name="Fu J."/>
        </authorList>
    </citation>
    <scope>NUCLEOTIDE SEQUENCE</scope>
    <source>
        <strain evidence="2">DHOC52</strain>
    </source>
</reference>
<gene>
    <name evidence="2" type="ORF">ISP19_01650</name>
</gene>
<dbReference type="NCBIfam" id="NF047335">
    <property type="entry name" value="T3SS_XAC0095"/>
    <property type="match status" value="1"/>
</dbReference>
<comment type="caution">
    <text evidence="2">The sequence shown here is derived from an EMBL/GenBank/DDBJ whole genome shotgun (WGS) entry which is preliminary data.</text>
</comment>
<sequence>MESTYIDPFGLKHYLLSEDDYIELKNLQRLLMIMANVANDEASPTDEDGTAMIPRWEMQLTFQLISKLIGEALEQLEQGNHIEHRDQARH</sequence>
<evidence type="ECO:0000259" key="1">
    <source>
        <dbReference type="Pfam" id="PF26642"/>
    </source>
</evidence>
<evidence type="ECO:0000313" key="2">
    <source>
        <dbReference type="EMBL" id="MBM7124071.1"/>
    </source>
</evidence>
<organism evidence="2 3">
    <name type="scientific">Dyella flava</name>
    <dbReference type="NCBI Taxonomy" id="1920170"/>
    <lineage>
        <taxon>Bacteria</taxon>
        <taxon>Pseudomonadati</taxon>
        <taxon>Pseudomonadota</taxon>
        <taxon>Gammaproteobacteria</taxon>
        <taxon>Lysobacterales</taxon>
        <taxon>Rhodanobacteraceae</taxon>
        <taxon>Dyella</taxon>
    </lineage>
</organism>
<accession>A0ABS2JYI4</accession>
<proteinExistence type="predicted"/>
<dbReference type="Proteomes" id="UP001430149">
    <property type="component" value="Unassembled WGS sequence"/>
</dbReference>
<name>A0ABS2JYI4_9GAMM</name>